<sequence>MNLKNQPRKIIQIVPQLPPAINGLGDYALNLARQLRKDYEIETHFIVGDRHWNGATAIEDFSIQKVEIDSAEALLSLLSSDSNQSILASTAPILLHYVGYGYANKGCPVWLVKGLELWKAKHTNSQLVTMFHEVYASGSPWTSAFWLSPLQQNIAARLLKLSDRSLTSKVSYAEILYKLARIKQGPITSVPVFSNIGEPESESVSSLAKRSRRLVVFGHRNSRSQVYQQCHKALEQICQTLKITEICDIGISTGLELFEINGIPILEKGVVEAAEVSKILLDSVAGFLNVPPPTHLAKSTIFAAYCVHKLIPCMTTSSKVPIDGLQGGKHYWSTGDQDRQLCLDLGQEIADNAYAWYQNHNLSTQAQIFANYLGANSDEE</sequence>
<protein>
    <submittedName>
        <fullName evidence="1">Glycosyltransferase family 1 protein</fullName>
    </submittedName>
</protein>
<gene>
    <name evidence="1" type="ORF">KME28_10610</name>
</gene>
<organism evidence="1 2">
    <name type="scientific">Pelatocladus maniniholoensis HA4357-MV3</name>
    <dbReference type="NCBI Taxonomy" id="1117104"/>
    <lineage>
        <taxon>Bacteria</taxon>
        <taxon>Bacillati</taxon>
        <taxon>Cyanobacteriota</taxon>
        <taxon>Cyanophyceae</taxon>
        <taxon>Nostocales</taxon>
        <taxon>Nostocaceae</taxon>
        <taxon>Pelatocladus</taxon>
    </lineage>
</organism>
<comment type="caution">
    <text evidence="1">The sequence shown here is derived from an EMBL/GenBank/DDBJ whole genome shotgun (WGS) entry which is preliminary data.</text>
</comment>
<name>A0A9E3H885_9NOST</name>
<reference evidence="1" key="2">
    <citation type="journal article" date="2022" name="Microbiol. Resour. Announc.">
        <title>Metagenome Sequencing to Explore Phylogenomics of Terrestrial Cyanobacteria.</title>
        <authorList>
            <person name="Ward R.D."/>
            <person name="Stajich J.E."/>
            <person name="Johansen J.R."/>
            <person name="Huntemann M."/>
            <person name="Clum A."/>
            <person name="Foster B."/>
            <person name="Foster B."/>
            <person name="Roux S."/>
            <person name="Palaniappan K."/>
            <person name="Varghese N."/>
            <person name="Mukherjee S."/>
            <person name="Reddy T.B.K."/>
            <person name="Daum C."/>
            <person name="Copeland A."/>
            <person name="Chen I.A."/>
            <person name="Ivanova N.N."/>
            <person name="Kyrpides N.C."/>
            <person name="Shapiro N."/>
            <person name="Eloe-Fadrosh E.A."/>
            <person name="Pietrasiak N."/>
        </authorList>
    </citation>
    <scope>NUCLEOTIDE SEQUENCE</scope>
    <source>
        <strain evidence="1">HA4357-MV3</strain>
    </source>
</reference>
<dbReference type="Proteomes" id="UP000813215">
    <property type="component" value="Unassembled WGS sequence"/>
</dbReference>
<proteinExistence type="predicted"/>
<evidence type="ECO:0000313" key="1">
    <source>
        <dbReference type="EMBL" id="MBW4432159.1"/>
    </source>
</evidence>
<dbReference type="EMBL" id="JAHHHW010000081">
    <property type="protein sequence ID" value="MBW4432159.1"/>
    <property type="molecule type" value="Genomic_DNA"/>
</dbReference>
<evidence type="ECO:0000313" key="2">
    <source>
        <dbReference type="Proteomes" id="UP000813215"/>
    </source>
</evidence>
<dbReference type="SUPFAM" id="SSF53756">
    <property type="entry name" value="UDP-Glycosyltransferase/glycogen phosphorylase"/>
    <property type="match status" value="1"/>
</dbReference>
<accession>A0A9E3H885</accession>
<dbReference type="AlphaFoldDB" id="A0A9E3H885"/>
<reference evidence="1" key="1">
    <citation type="submission" date="2021-05" db="EMBL/GenBank/DDBJ databases">
        <authorList>
            <person name="Pietrasiak N."/>
            <person name="Ward R."/>
            <person name="Stajich J.E."/>
            <person name="Kurbessoian T."/>
        </authorList>
    </citation>
    <scope>NUCLEOTIDE SEQUENCE</scope>
    <source>
        <strain evidence="1">HA4357-MV3</strain>
    </source>
</reference>